<dbReference type="OrthoDB" id="8678477at2"/>
<comment type="similarity">
    <text evidence="1">Belongs to the UPF0065 (bug) family.</text>
</comment>
<dbReference type="CDD" id="cd13578">
    <property type="entry name" value="PBP2_Bug27"/>
    <property type="match status" value="1"/>
</dbReference>
<dbReference type="InterPro" id="IPR005064">
    <property type="entry name" value="BUG"/>
</dbReference>
<dbReference type="Gene3D" id="3.40.190.10">
    <property type="entry name" value="Periplasmic binding protein-like II"/>
    <property type="match status" value="1"/>
</dbReference>
<evidence type="ECO:0000256" key="2">
    <source>
        <dbReference type="SAM" id="SignalP"/>
    </source>
</evidence>
<dbReference type="PANTHER" id="PTHR42928">
    <property type="entry name" value="TRICARBOXYLATE-BINDING PROTEIN"/>
    <property type="match status" value="1"/>
</dbReference>
<dbReference type="SUPFAM" id="SSF53850">
    <property type="entry name" value="Periplasmic binding protein-like II"/>
    <property type="match status" value="1"/>
</dbReference>
<dbReference type="EMBL" id="QLTA01000055">
    <property type="protein sequence ID" value="RAR76077.1"/>
    <property type="molecule type" value="Genomic_DNA"/>
</dbReference>
<dbReference type="Proteomes" id="UP000248856">
    <property type="component" value="Unassembled WGS sequence"/>
</dbReference>
<accession>A0A328YZR6</accession>
<name>A0A328YZR6_9BURK</name>
<dbReference type="Gene3D" id="3.40.190.150">
    <property type="entry name" value="Bordetella uptake gene, domain 1"/>
    <property type="match status" value="1"/>
</dbReference>
<keyword evidence="3" id="KW-0675">Receptor</keyword>
<dbReference type="PANTHER" id="PTHR42928:SF5">
    <property type="entry name" value="BLR1237 PROTEIN"/>
    <property type="match status" value="1"/>
</dbReference>
<reference evidence="3 4" key="1">
    <citation type="submission" date="2018-06" db="EMBL/GenBank/DDBJ databases">
        <title>Genomic Encyclopedia of Archaeal and Bacterial Type Strains, Phase II (KMG-II): from individual species to whole genera.</title>
        <authorList>
            <person name="Goeker M."/>
        </authorList>
    </citation>
    <scope>NUCLEOTIDE SEQUENCE [LARGE SCALE GENOMIC DNA]</scope>
    <source>
        <strain evidence="3 4">CFPB 3232</strain>
    </source>
</reference>
<protein>
    <submittedName>
        <fullName evidence="3">Tripartite-type tricarboxylate transporter receptor subunit TctC</fullName>
    </submittedName>
</protein>
<feature type="signal peptide" evidence="2">
    <location>
        <begin position="1"/>
        <end position="24"/>
    </location>
</feature>
<comment type="caution">
    <text evidence="3">The sequence shown here is derived from an EMBL/GenBank/DDBJ whole genome shotgun (WGS) entry which is preliminary data.</text>
</comment>
<dbReference type="RefSeq" id="WP_111881199.1">
    <property type="nucleotide sequence ID" value="NZ_QLTA01000055.1"/>
</dbReference>
<evidence type="ECO:0000256" key="1">
    <source>
        <dbReference type="ARBA" id="ARBA00006987"/>
    </source>
</evidence>
<dbReference type="PIRSF" id="PIRSF017082">
    <property type="entry name" value="YflP"/>
    <property type="match status" value="1"/>
</dbReference>
<proteinExistence type="inferred from homology"/>
<gene>
    <name evidence="3" type="ORF">AX018_105524</name>
</gene>
<keyword evidence="4" id="KW-1185">Reference proteome</keyword>
<organism evidence="3 4">
    <name type="scientific">Paracidovorax anthurii</name>
    <dbReference type="NCBI Taxonomy" id="78229"/>
    <lineage>
        <taxon>Bacteria</taxon>
        <taxon>Pseudomonadati</taxon>
        <taxon>Pseudomonadota</taxon>
        <taxon>Betaproteobacteria</taxon>
        <taxon>Burkholderiales</taxon>
        <taxon>Comamonadaceae</taxon>
        <taxon>Paracidovorax</taxon>
    </lineage>
</organism>
<evidence type="ECO:0000313" key="4">
    <source>
        <dbReference type="Proteomes" id="UP000248856"/>
    </source>
</evidence>
<dbReference type="InterPro" id="IPR042100">
    <property type="entry name" value="Bug_dom1"/>
</dbReference>
<feature type="chain" id="PRO_5016271039" evidence="2">
    <location>
        <begin position="25"/>
        <end position="322"/>
    </location>
</feature>
<keyword evidence="2" id="KW-0732">Signal</keyword>
<evidence type="ECO:0000313" key="3">
    <source>
        <dbReference type="EMBL" id="RAR76077.1"/>
    </source>
</evidence>
<sequence>MQRKRFLAAGLALAALPLAGPAAAQDPKPLEWVVGYAAGGGSDVVARTIAEPLSAALGRPIVITNKPGAGTNIAAEYAARHKDLGQLVFTADFATLAANPFLFGKLAYNAEKDFQPIGLLVRFPMFLVVSAQVPASSLREFTAWAKQQPEGVNWASAGPGSPHHLVGELFREQSGLRLTHVPYRDAAPAIQDVVGGQVPAMWIDSASVYPFLAAHKVKAIGVASPQRVATAPDVPTMAEQGLPGFEGYAWQGLVAPAGVPAETIAQFSRALQSALGDTRTRARLQAMGVEPLPGTPAQMGQFVRAEREKWGRVIRQAGVRLD</sequence>
<dbReference type="Pfam" id="PF03401">
    <property type="entry name" value="TctC"/>
    <property type="match status" value="1"/>
</dbReference>
<dbReference type="AlphaFoldDB" id="A0A328YZR6"/>